<protein>
    <submittedName>
        <fullName evidence="1">Tryptophan halogenase</fullName>
    </submittedName>
</protein>
<organism evidence="1 2">
    <name type="scientific">Cellvibrio zantedeschiae</name>
    <dbReference type="NCBI Taxonomy" id="1237077"/>
    <lineage>
        <taxon>Bacteria</taxon>
        <taxon>Pseudomonadati</taxon>
        <taxon>Pseudomonadota</taxon>
        <taxon>Gammaproteobacteria</taxon>
        <taxon>Cellvibrionales</taxon>
        <taxon>Cellvibrionaceae</taxon>
        <taxon>Cellvibrio</taxon>
    </lineage>
</organism>
<evidence type="ECO:0000313" key="1">
    <source>
        <dbReference type="EMBL" id="GGY83899.1"/>
    </source>
</evidence>
<dbReference type="Proteomes" id="UP000619761">
    <property type="component" value="Unassembled WGS sequence"/>
</dbReference>
<gene>
    <name evidence="1" type="ORF">GCM10011613_31010</name>
</gene>
<dbReference type="Pfam" id="PF04820">
    <property type="entry name" value="Trp_halogenase"/>
    <property type="match status" value="1"/>
</dbReference>
<proteinExistence type="predicted"/>
<reference evidence="2" key="1">
    <citation type="journal article" date="2019" name="Int. J. Syst. Evol. Microbiol.">
        <title>The Global Catalogue of Microorganisms (GCM) 10K type strain sequencing project: providing services to taxonomists for standard genome sequencing and annotation.</title>
        <authorList>
            <consortium name="The Broad Institute Genomics Platform"/>
            <consortium name="The Broad Institute Genome Sequencing Center for Infectious Disease"/>
            <person name="Wu L."/>
            <person name="Ma J."/>
        </authorList>
    </citation>
    <scope>NUCLEOTIDE SEQUENCE [LARGE SCALE GENOMIC DNA]</scope>
    <source>
        <strain evidence="2">KCTC 32239</strain>
    </source>
</reference>
<evidence type="ECO:0000313" key="2">
    <source>
        <dbReference type="Proteomes" id="UP000619761"/>
    </source>
</evidence>
<dbReference type="InterPro" id="IPR006905">
    <property type="entry name" value="Flavin_halogenase"/>
</dbReference>
<dbReference type="PANTHER" id="PTHR43747">
    <property type="entry name" value="FAD-BINDING PROTEIN"/>
    <property type="match status" value="1"/>
</dbReference>
<dbReference type="SUPFAM" id="SSF51905">
    <property type="entry name" value="FAD/NAD(P)-binding domain"/>
    <property type="match status" value="1"/>
</dbReference>
<dbReference type="InterPro" id="IPR033856">
    <property type="entry name" value="Trp_halogen"/>
</dbReference>
<dbReference type="RefSeq" id="WP_189420244.1">
    <property type="nucleotide sequence ID" value="NZ_BMYZ01000003.1"/>
</dbReference>
<name>A0ABQ3BCC6_9GAMM</name>
<dbReference type="EMBL" id="BMYZ01000003">
    <property type="protein sequence ID" value="GGY83899.1"/>
    <property type="molecule type" value="Genomic_DNA"/>
</dbReference>
<dbReference type="PIRSF" id="PIRSF011396">
    <property type="entry name" value="Trp_halogenase"/>
    <property type="match status" value="1"/>
</dbReference>
<comment type="caution">
    <text evidence="1">The sequence shown here is derived from an EMBL/GenBank/DDBJ whole genome shotgun (WGS) entry which is preliminary data.</text>
</comment>
<dbReference type="Gene3D" id="3.50.50.60">
    <property type="entry name" value="FAD/NAD(P)-binding domain"/>
    <property type="match status" value="1"/>
</dbReference>
<dbReference type="PANTHER" id="PTHR43747:SF4">
    <property type="entry name" value="FLAVIN-DEPENDENT TRYPTOPHAN HALOGENASE"/>
    <property type="match status" value="1"/>
</dbReference>
<dbReference type="InterPro" id="IPR050816">
    <property type="entry name" value="Flavin-dep_Halogenase_NPB"/>
</dbReference>
<dbReference type="InterPro" id="IPR036188">
    <property type="entry name" value="FAD/NAD-bd_sf"/>
</dbReference>
<keyword evidence="2" id="KW-1185">Reference proteome</keyword>
<sequence length="519" mass="57588">MEKRIKQIVIVGGGSAGWLTAGLLAAQHSTNTETGLQITLVESPDVNTIGVGEGTWPSMRKTLQTIGLSETEFIRECSAAFKQGSKFVGWKNGRSDDFYYHPFTLPNGYTQFNLVSAWQAGFANIPFADAMCEQSHVCEAGRAPKQFNTPEYAGVANYGYHLDAGKFGMMLQKHCTQKLGVKHVLDHVTHINSAEDGDIESIATKNSGDIAGDLFIDCSGLGCLLIGQHFQIPFVEKKQFSLNDSAIAIQAPYAEENSPIASPTIATAQDAGWIWDIGLSSRRGTGHVYSSAHISDEQAEKTLRAYIAKAIGEKKAEELGCRKLSIRAGHRQKFWHKNCVAVGMSAGFIEPLEASALALVELSVNIISSEMPATREVMHIVEKRFNEVFEYRWSRVIEFLKLHYVLTQRTDTDYWRDAASPASTPDGLKELLTLWRHRAPYYNDFIHNEEVFPSASYQYVLYGMGFETLAQPYPKMLENVDGGIKNINATLNKVSKYIAGLPSNRELLEHVIKNGMYRG</sequence>
<accession>A0ABQ3BCC6</accession>